<proteinExistence type="predicted"/>
<dbReference type="InterPro" id="IPR036397">
    <property type="entry name" value="RNaseH_sf"/>
</dbReference>
<dbReference type="GO" id="GO:0003676">
    <property type="term" value="F:nucleic acid binding"/>
    <property type="evidence" value="ECO:0007669"/>
    <property type="project" value="InterPro"/>
</dbReference>
<comment type="caution">
    <text evidence="1">The sequence shown here is derived from an EMBL/GenBank/DDBJ whole genome shotgun (WGS) entry which is preliminary data.</text>
</comment>
<dbReference type="AlphaFoldDB" id="A0A8X6WA95"/>
<keyword evidence="2" id="KW-1185">Reference proteome</keyword>
<dbReference type="EMBL" id="BMAU01021394">
    <property type="protein sequence ID" value="GFY30621.1"/>
    <property type="molecule type" value="Genomic_DNA"/>
</dbReference>
<dbReference type="Gene3D" id="3.30.420.10">
    <property type="entry name" value="Ribonuclease H-like superfamily/Ribonuclease H"/>
    <property type="match status" value="1"/>
</dbReference>
<evidence type="ECO:0000313" key="1">
    <source>
        <dbReference type="EMBL" id="GFY30621.1"/>
    </source>
</evidence>
<organism evidence="1 2">
    <name type="scientific">Trichonephila clavipes</name>
    <name type="common">Golden silk orbweaver</name>
    <name type="synonym">Nephila clavipes</name>
    <dbReference type="NCBI Taxonomy" id="2585209"/>
    <lineage>
        <taxon>Eukaryota</taxon>
        <taxon>Metazoa</taxon>
        <taxon>Ecdysozoa</taxon>
        <taxon>Arthropoda</taxon>
        <taxon>Chelicerata</taxon>
        <taxon>Arachnida</taxon>
        <taxon>Araneae</taxon>
        <taxon>Araneomorphae</taxon>
        <taxon>Entelegynae</taxon>
        <taxon>Araneoidea</taxon>
        <taxon>Nephilidae</taxon>
        <taxon>Trichonephila</taxon>
    </lineage>
</organism>
<accession>A0A8X6WA95</accession>
<sequence length="135" mass="15393">MPSPGFEPRPSGPAVSVTNHYIGWAAGIMVLGGIEFHCHTPLVRIARTLNNQLYISEVLEPMTLPYIQRFPSAIFHQENARPHVTRNVQEFFFIRQIELLPWTAYSPDLLPIENLWSMLAQRLARDTPPPHTHTA</sequence>
<gene>
    <name evidence="1" type="primary">X975_08834</name>
    <name evidence="1" type="ORF">TNCV_3117831</name>
</gene>
<protein>
    <submittedName>
        <fullName evidence="1">Transposable element Tcb1 transposase</fullName>
    </submittedName>
</protein>
<reference evidence="1" key="1">
    <citation type="submission" date="2020-08" db="EMBL/GenBank/DDBJ databases">
        <title>Multicomponent nature underlies the extraordinary mechanical properties of spider dragline silk.</title>
        <authorList>
            <person name="Kono N."/>
            <person name="Nakamura H."/>
            <person name="Mori M."/>
            <person name="Yoshida Y."/>
            <person name="Ohtoshi R."/>
            <person name="Malay A.D."/>
            <person name="Moran D.A.P."/>
            <person name="Tomita M."/>
            <person name="Numata K."/>
            <person name="Arakawa K."/>
        </authorList>
    </citation>
    <scope>NUCLEOTIDE SEQUENCE</scope>
</reference>
<name>A0A8X6WA95_TRICX</name>
<dbReference type="Proteomes" id="UP000887159">
    <property type="component" value="Unassembled WGS sequence"/>
</dbReference>
<evidence type="ECO:0000313" key="2">
    <source>
        <dbReference type="Proteomes" id="UP000887159"/>
    </source>
</evidence>